<sequence length="496" mass="57788">MQLLQISNRLSLLHSNMALILLKMNNLSGAEILLSKSNSYISEQLTHIIKKLDKKFKFDKSIADAQMFIQEKNDSKNLIYRESLEEFIKSRRSKINDVYENTDDGGSFEAKFHYLFISGLFEVQKMNFVMANQMQFYNPRRAELYLRKALYIREKDRQDFFYGQDVQKSVNAFSNSSSFFTSRSSNDSHLQLFQNSSEFNSNSQNKKLNTNDDQNQLAEILFDLGGLLSNFDSIISKKEALECLRRSLDIKILIFGSNHDDCLIIKNKLNEILSQIARQQLAQQQQHEILSPTMTRETMSMLGYQKTSNSLKSHSVLQLKKNLENLNKNQKRFFSPQITANNDLDDWIHRNSVLETINRPKLARRSESELELKREADVKSVQIIVPNENTKIERLKKQQKIFEKPRAQSNGYEKEKSRTNIHKQNCKCPTSLSIDSNNEKYSVNGRNSSLKNLLLKNDDLRLKIAKKIYYKSAWYDLPHGSNQNRFKRFVKLTPNA</sequence>
<accession>A0A814G6Q6</accession>
<keyword evidence="2" id="KW-1185">Reference proteome</keyword>
<protein>
    <submittedName>
        <fullName evidence="1">Uncharacterized protein</fullName>
    </submittedName>
</protein>
<dbReference type="InterPro" id="IPR011990">
    <property type="entry name" value="TPR-like_helical_dom_sf"/>
</dbReference>
<dbReference type="OrthoDB" id="10620858at2759"/>
<evidence type="ECO:0000313" key="1">
    <source>
        <dbReference type="EMBL" id="CAF0992027.1"/>
    </source>
</evidence>
<dbReference type="Proteomes" id="UP000663879">
    <property type="component" value="Unassembled WGS sequence"/>
</dbReference>
<evidence type="ECO:0000313" key="2">
    <source>
        <dbReference type="Proteomes" id="UP000663879"/>
    </source>
</evidence>
<dbReference type="EMBL" id="CAJNOC010003647">
    <property type="protein sequence ID" value="CAF0992027.1"/>
    <property type="molecule type" value="Genomic_DNA"/>
</dbReference>
<organism evidence="1 2">
    <name type="scientific">Brachionus calyciflorus</name>
    <dbReference type="NCBI Taxonomy" id="104777"/>
    <lineage>
        <taxon>Eukaryota</taxon>
        <taxon>Metazoa</taxon>
        <taxon>Spiralia</taxon>
        <taxon>Gnathifera</taxon>
        <taxon>Rotifera</taxon>
        <taxon>Eurotatoria</taxon>
        <taxon>Monogononta</taxon>
        <taxon>Pseudotrocha</taxon>
        <taxon>Ploima</taxon>
        <taxon>Brachionidae</taxon>
        <taxon>Brachionus</taxon>
    </lineage>
</organism>
<proteinExistence type="predicted"/>
<dbReference type="Gene3D" id="1.25.40.10">
    <property type="entry name" value="Tetratricopeptide repeat domain"/>
    <property type="match status" value="1"/>
</dbReference>
<gene>
    <name evidence="1" type="ORF">OXX778_LOCUS15963</name>
</gene>
<name>A0A814G6Q6_9BILA</name>
<dbReference type="AlphaFoldDB" id="A0A814G6Q6"/>
<reference evidence="1" key="1">
    <citation type="submission" date="2021-02" db="EMBL/GenBank/DDBJ databases">
        <authorList>
            <person name="Nowell W R."/>
        </authorList>
    </citation>
    <scope>NUCLEOTIDE SEQUENCE</scope>
    <source>
        <strain evidence="1">Ploen Becks lab</strain>
    </source>
</reference>
<comment type="caution">
    <text evidence="1">The sequence shown here is derived from an EMBL/GenBank/DDBJ whole genome shotgun (WGS) entry which is preliminary data.</text>
</comment>